<keyword evidence="2" id="KW-1185">Reference proteome</keyword>
<protein>
    <submittedName>
        <fullName evidence="1">Uncharacterized protein</fullName>
    </submittedName>
</protein>
<gene>
    <name evidence="1" type="ORF">HALOF300_03226</name>
</gene>
<proteinExistence type="predicted"/>
<organism evidence="1 2">
    <name type="scientific">Occultella aeris</name>
    <dbReference type="NCBI Taxonomy" id="2761496"/>
    <lineage>
        <taxon>Bacteria</taxon>
        <taxon>Bacillati</taxon>
        <taxon>Actinomycetota</taxon>
        <taxon>Actinomycetes</taxon>
        <taxon>Micrococcales</taxon>
        <taxon>Ruaniaceae</taxon>
        <taxon>Occultella</taxon>
    </lineage>
</organism>
<evidence type="ECO:0000313" key="1">
    <source>
        <dbReference type="EMBL" id="VZO38390.1"/>
    </source>
</evidence>
<dbReference type="EMBL" id="CACRYJ010000046">
    <property type="protein sequence ID" value="VZO38390.1"/>
    <property type="molecule type" value="Genomic_DNA"/>
</dbReference>
<dbReference type="AlphaFoldDB" id="A0A7M4DM58"/>
<dbReference type="Proteomes" id="UP000419743">
    <property type="component" value="Unassembled WGS sequence"/>
</dbReference>
<evidence type="ECO:0000313" key="2">
    <source>
        <dbReference type="Proteomes" id="UP000419743"/>
    </source>
</evidence>
<name>A0A7M4DM58_9MICO</name>
<reference evidence="1 2" key="1">
    <citation type="submission" date="2019-11" db="EMBL/GenBank/DDBJ databases">
        <authorList>
            <person name="Criscuolo A."/>
        </authorList>
    </citation>
    <scope>NUCLEOTIDE SEQUENCE [LARGE SCALE GENOMIC DNA]</scope>
    <source>
        <strain evidence="1">CIP111667</strain>
    </source>
</reference>
<accession>A0A7M4DM58</accession>
<comment type="caution">
    <text evidence="1">The sequence shown here is derived from an EMBL/GenBank/DDBJ whole genome shotgun (WGS) entry which is preliminary data.</text>
</comment>
<dbReference type="RefSeq" id="WP_156741900.1">
    <property type="nucleotide sequence ID" value="NZ_CACRYJ010000046.1"/>
</dbReference>
<sequence length="52" mass="5752">MTHLDVPRRSLSPTQLVNLRGWAVTGASDPNATAWDHINDLTGLRERLLVVS</sequence>